<dbReference type="Pfam" id="PF05970">
    <property type="entry name" value="PIF1"/>
    <property type="match status" value="1"/>
</dbReference>
<evidence type="ECO:0000313" key="4">
    <source>
        <dbReference type="EMBL" id="PWB08582.1"/>
    </source>
</evidence>
<keyword evidence="5" id="KW-1185">Reference proteome</keyword>
<keyword evidence="4" id="KW-0347">Helicase</keyword>
<comment type="caution">
    <text evidence="4">The sequence shown here is derived from an EMBL/GenBank/DDBJ whole genome shotgun (WGS) entry which is preliminary data.</text>
</comment>
<dbReference type="RefSeq" id="WP_107035329.1">
    <property type="nucleotide sequence ID" value="NZ_CP098825.1"/>
</dbReference>
<proteinExistence type="predicted"/>
<keyword evidence="4" id="KW-0378">Hydrolase</keyword>
<dbReference type="GeneID" id="93425481"/>
<dbReference type="Pfam" id="PF14493">
    <property type="entry name" value="HTH_40"/>
    <property type="match status" value="1"/>
</dbReference>
<feature type="domain" description="Helicase Helix-turn-helix" evidence="3">
    <location>
        <begin position="661"/>
        <end position="721"/>
    </location>
</feature>
<dbReference type="InterPro" id="IPR010285">
    <property type="entry name" value="DNA_helicase_pif1-like_DEAD"/>
</dbReference>
<evidence type="ECO:0000256" key="1">
    <source>
        <dbReference type="SAM" id="MobiDB-lite"/>
    </source>
</evidence>
<dbReference type="FunFam" id="3.40.50.300:FF:001498">
    <property type="entry name" value="ATP-dependent DNA helicase"/>
    <property type="match status" value="1"/>
</dbReference>
<feature type="compositionally biased region" description="Basic and acidic residues" evidence="1">
    <location>
        <begin position="633"/>
        <end position="651"/>
    </location>
</feature>
<dbReference type="Gene3D" id="3.40.50.300">
    <property type="entry name" value="P-loop containing nucleotide triphosphate hydrolases"/>
    <property type="match status" value="2"/>
</dbReference>
<reference evidence="5" key="1">
    <citation type="submission" date="2018-02" db="EMBL/GenBank/DDBJ databases">
        <authorList>
            <person name="Clavel T."/>
            <person name="Strowig T."/>
        </authorList>
    </citation>
    <scope>NUCLEOTIDE SEQUENCE [LARGE SCALE GENOMIC DNA]</scope>
    <source>
        <strain evidence="5">DSM 100764</strain>
    </source>
</reference>
<dbReference type="SUPFAM" id="SSF52540">
    <property type="entry name" value="P-loop containing nucleoside triphosphate hydrolases"/>
    <property type="match status" value="2"/>
</dbReference>
<dbReference type="AlphaFoldDB" id="A0A2V1IYL5"/>
<dbReference type="GO" id="GO:0003678">
    <property type="term" value="F:DNA helicase activity"/>
    <property type="evidence" value="ECO:0007669"/>
    <property type="project" value="InterPro"/>
</dbReference>
<protein>
    <submittedName>
        <fullName evidence="4">Helicase</fullName>
    </submittedName>
</protein>
<organism evidence="4 5">
    <name type="scientific">Paramuribaculum intestinale</name>
    <dbReference type="NCBI Taxonomy" id="2094151"/>
    <lineage>
        <taxon>Bacteria</taxon>
        <taxon>Pseudomonadati</taxon>
        <taxon>Bacteroidota</taxon>
        <taxon>Bacteroidia</taxon>
        <taxon>Bacteroidales</taxon>
        <taxon>Muribaculaceae</taxon>
        <taxon>Paramuribaculum</taxon>
    </lineage>
</organism>
<dbReference type="InterPro" id="IPR029491">
    <property type="entry name" value="Helicase_HTH"/>
</dbReference>
<name>A0A2V1IYL5_9BACT</name>
<dbReference type="InterPro" id="IPR027417">
    <property type="entry name" value="P-loop_NTPase"/>
</dbReference>
<dbReference type="InterPro" id="IPR051055">
    <property type="entry name" value="PIF1_helicase"/>
</dbReference>
<feature type="region of interest" description="Disordered" evidence="1">
    <location>
        <begin position="632"/>
        <end position="657"/>
    </location>
</feature>
<evidence type="ECO:0000259" key="2">
    <source>
        <dbReference type="Pfam" id="PF05970"/>
    </source>
</evidence>
<feature type="domain" description="DNA helicase Pif1-like DEAD-box helicase" evidence="2">
    <location>
        <begin position="34"/>
        <end position="231"/>
    </location>
</feature>
<dbReference type="PANTHER" id="PTHR47642">
    <property type="entry name" value="ATP-DEPENDENT DNA HELICASE"/>
    <property type="match status" value="1"/>
</dbReference>
<dbReference type="CDD" id="cd18809">
    <property type="entry name" value="SF1_C_RecD"/>
    <property type="match status" value="1"/>
</dbReference>
<gene>
    <name evidence="4" type="ORF">C5O25_03380</name>
</gene>
<keyword evidence="4" id="KW-0067">ATP-binding</keyword>
<dbReference type="GO" id="GO:0006281">
    <property type="term" value="P:DNA repair"/>
    <property type="evidence" value="ECO:0007669"/>
    <property type="project" value="InterPro"/>
</dbReference>
<evidence type="ECO:0000313" key="5">
    <source>
        <dbReference type="Proteomes" id="UP000244925"/>
    </source>
</evidence>
<dbReference type="Proteomes" id="UP000244925">
    <property type="component" value="Unassembled WGS sequence"/>
</dbReference>
<sequence length="755" mass="83833">MEYDYTDGADMAPQACEHIAAMTVGGEMDLAFRIVEQTGANLFLTGKAGTGKTTFLRRLRATSRKRMVVLAPTGVAAINADGATIHSFFHFPLTCYIPGQGFVGEEKYFKPSRSTRRILAGMELLVIDEISMVRPDLMDAMDMALRRFRDPSRPFGGVQLLLIGDLRQLSPVVRDADRELLRPYYKSPYFFDSHALREAGMLTIELQTVFRQTDRDFVDMLNAVRDGNIDDTLLRKLNGRYRPGFDPADEEGYIRLTTHNARAAAVNEGKLASLAGQPTVFRARIEGKFPPSAYPADEEVTLKVGARVMFIRNDGPERRFFNGMIGTVTSLSDGRVDVRPLGKDEEICVEPAEWVNTRYDVDEATQKITQKEEGRFVQMPLRLAWAITIHKSQGLTFDRAIIDAASSFAPGQAYVALSRCRSLDGLVLDTPLSDRSVITDPGVTGFIREAVAGTPDEAMASRLADEFYIRNLVEVFDFGRIRREFDALSRAVQEFVAPVHPELFDVYGRASKDMADDLDAVGERFGRIYASYPGGAQALKGSEELRLKVRGGCAYFIEKLSPLLKLVQRVPSDIGNKNYRRRVEAARDVAWELMLAKYKVLTSLSDADFSVEAYLDIKARIALQGDDSGIVEMRAKPDKPASGSRKGESGRKEKRPRGYSTFESLRMFDDGTSPEDIAALRGLALSTVVGHLAECVALGRLDESRLIDGDTCGEIGRMLDAAADADGRAAALHEAERRFGRLKVLVYRKIYGRGR</sequence>
<dbReference type="GO" id="GO:0000723">
    <property type="term" value="P:telomere maintenance"/>
    <property type="evidence" value="ECO:0007669"/>
    <property type="project" value="InterPro"/>
</dbReference>
<accession>A0A2V1IYL5</accession>
<dbReference type="Gene3D" id="2.30.30.940">
    <property type="match status" value="1"/>
</dbReference>
<dbReference type="PANTHER" id="PTHR47642:SF7">
    <property type="entry name" value="ATP-DEPENDENT DNA HELICASE PIF1"/>
    <property type="match status" value="1"/>
</dbReference>
<dbReference type="EMBL" id="PUBV01000005">
    <property type="protein sequence ID" value="PWB08582.1"/>
    <property type="molecule type" value="Genomic_DNA"/>
</dbReference>
<keyword evidence="4" id="KW-0547">Nucleotide-binding</keyword>
<evidence type="ECO:0000259" key="3">
    <source>
        <dbReference type="Pfam" id="PF14493"/>
    </source>
</evidence>